<reference evidence="1 2" key="1">
    <citation type="journal article" date="2017" name="Nat. Commun.">
        <title>Genome assembly with in vitro proximity ligation data and whole-genome triplication in lettuce.</title>
        <authorList>
            <person name="Reyes-Chin-Wo S."/>
            <person name="Wang Z."/>
            <person name="Yang X."/>
            <person name="Kozik A."/>
            <person name="Arikit S."/>
            <person name="Song C."/>
            <person name="Xia L."/>
            <person name="Froenicke L."/>
            <person name="Lavelle D.O."/>
            <person name="Truco M.J."/>
            <person name="Xia R."/>
            <person name="Zhu S."/>
            <person name="Xu C."/>
            <person name="Xu H."/>
            <person name="Xu X."/>
            <person name="Cox K."/>
            <person name="Korf I."/>
            <person name="Meyers B.C."/>
            <person name="Michelmore R.W."/>
        </authorList>
    </citation>
    <scope>NUCLEOTIDE SEQUENCE [LARGE SCALE GENOMIC DNA]</scope>
    <source>
        <strain evidence="2">cv. Salinas</strain>
        <tissue evidence="1">Seedlings</tissue>
    </source>
</reference>
<comment type="caution">
    <text evidence="1">The sequence shown here is derived from an EMBL/GenBank/DDBJ whole genome shotgun (WGS) entry which is preliminary data.</text>
</comment>
<dbReference type="AlphaFoldDB" id="A0A9R1VI10"/>
<name>A0A9R1VI10_LACSA</name>
<evidence type="ECO:0000313" key="2">
    <source>
        <dbReference type="Proteomes" id="UP000235145"/>
    </source>
</evidence>
<keyword evidence="2" id="KW-1185">Reference proteome</keyword>
<evidence type="ECO:0000313" key="1">
    <source>
        <dbReference type="EMBL" id="KAJ0205413.1"/>
    </source>
</evidence>
<dbReference type="Proteomes" id="UP000235145">
    <property type="component" value="Unassembled WGS sequence"/>
</dbReference>
<organism evidence="1 2">
    <name type="scientific">Lactuca sativa</name>
    <name type="common">Garden lettuce</name>
    <dbReference type="NCBI Taxonomy" id="4236"/>
    <lineage>
        <taxon>Eukaryota</taxon>
        <taxon>Viridiplantae</taxon>
        <taxon>Streptophyta</taxon>
        <taxon>Embryophyta</taxon>
        <taxon>Tracheophyta</taxon>
        <taxon>Spermatophyta</taxon>
        <taxon>Magnoliopsida</taxon>
        <taxon>eudicotyledons</taxon>
        <taxon>Gunneridae</taxon>
        <taxon>Pentapetalae</taxon>
        <taxon>asterids</taxon>
        <taxon>campanulids</taxon>
        <taxon>Asterales</taxon>
        <taxon>Asteraceae</taxon>
        <taxon>Cichorioideae</taxon>
        <taxon>Cichorieae</taxon>
        <taxon>Lactucinae</taxon>
        <taxon>Lactuca</taxon>
    </lineage>
</organism>
<accession>A0A9R1VI10</accession>
<sequence length="136" mass="15151">MARLAQGLGVPGNKVPTNVDPSAVAPPLNPVILSSHFELLRITSWVMGFGKSLLPIDLGLQLTVFSECRLLPPLMTSLRFAMDLEQPHLPGFRVKMVDKWFLDFGSWTTEESVLQWNDFFKENQTVDMASSSSSNI</sequence>
<dbReference type="EMBL" id="NBSK02000005">
    <property type="protein sequence ID" value="KAJ0205413.1"/>
    <property type="molecule type" value="Genomic_DNA"/>
</dbReference>
<proteinExistence type="predicted"/>
<gene>
    <name evidence="1" type="ORF">LSAT_V11C500230640</name>
</gene>
<protein>
    <submittedName>
        <fullName evidence="1">Uncharacterized protein</fullName>
    </submittedName>
</protein>